<comment type="similarity">
    <text evidence="1">Belongs to the AB hydrolase superfamily. Lipase family.</text>
</comment>
<keyword evidence="4" id="KW-1185">Reference proteome</keyword>
<dbReference type="Pfam" id="PF00326">
    <property type="entry name" value="Peptidase_S9"/>
    <property type="match status" value="1"/>
</dbReference>
<dbReference type="GO" id="GO:0006508">
    <property type="term" value="P:proteolysis"/>
    <property type="evidence" value="ECO:0007669"/>
    <property type="project" value="InterPro"/>
</dbReference>
<accession>A0A9N9UTX6</accession>
<evidence type="ECO:0000259" key="2">
    <source>
        <dbReference type="Pfam" id="PF00326"/>
    </source>
</evidence>
<dbReference type="InterPro" id="IPR001375">
    <property type="entry name" value="Peptidase_S9_cat"/>
</dbReference>
<dbReference type="InterPro" id="IPR005152">
    <property type="entry name" value="Lipase_secreted"/>
</dbReference>
<reference evidence="4" key="1">
    <citation type="submission" date="2019-06" db="EMBL/GenBank/DDBJ databases">
        <authorList>
            <person name="Broberg M."/>
        </authorList>
    </citation>
    <scope>NUCLEOTIDE SEQUENCE [LARGE SCALE GENOMIC DNA]</scope>
</reference>
<feature type="domain" description="Peptidase S9 prolyl oligopeptidase catalytic" evidence="2">
    <location>
        <begin position="349"/>
        <end position="420"/>
    </location>
</feature>
<feature type="chain" id="PRO_5040556890" description="Peptidase S9 prolyl oligopeptidase catalytic domain-containing protein" evidence="1">
    <location>
        <begin position="20"/>
        <end position="433"/>
    </location>
</feature>
<evidence type="ECO:0000313" key="3">
    <source>
        <dbReference type="EMBL" id="CAH0003426.1"/>
    </source>
</evidence>
<dbReference type="Gene3D" id="3.40.50.1820">
    <property type="entry name" value="alpha/beta hydrolase"/>
    <property type="match status" value="2"/>
</dbReference>
<dbReference type="GO" id="GO:0016042">
    <property type="term" value="P:lipid catabolic process"/>
    <property type="evidence" value="ECO:0007669"/>
    <property type="project" value="UniProtKB-UniRule"/>
</dbReference>
<feature type="signal peptide" evidence="1">
    <location>
        <begin position="1"/>
        <end position="19"/>
    </location>
</feature>
<dbReference type="GO" id="GO:0008236">
    <property type="term" value="F:serine-type peptidase activity"/>
    <property type="evidence" value="ECO:0007669"/>
    <property type="project" value="InterPro"/>
</dbReference>
<dbReference type="SUPFAM" id="SSF53474">
    <property type="entry name" value="alpha/beta-Hydrolases"/>
    <property type="match status" value="1"/>
</dbReference>
<dbReference type="EMBL" id="CABFNO020001564">
    <property type="protein sequence ID" value="CAH0003426.1"/>
    <property type="molecule type" value="Genomic_DNA"/>
</dbReference>
<dbReference type="PIRSF" id="PIRSF029171">
    <property type="entry name" value="Esterase_LipA"/>
    <property type="match status" value="1"/>
</dbReference>
<dbReference type="PANTHER" id="PTHR34853">
    <property type="match status" value="1"/>
</dbReference>
<dbReference type="AlphaFoldDB" id="A0A9N9UTX6"/>
<comment type="caution">
    <text evidence="3">The sequence shown here is derived from an EMBL/GenBank/DDBJ whole genome shotgun (WGS) entry which is preliminary data.</text>
</comment>
<dbReference type="InterPro" id="IPR029058">
    <property type="entry name" value="AB_hydrolase_fold"/>
</dbReference>
<dbReference type="OrthoDB" id="5382058at2759"/>
<evidence type="ECO:0000313" key="4">
    <source>
        <dbReference type="Proteomes" id="UP000754883"/>
    </source>
</evidence>
<dbReference type="PANTHER" id="PTHR34853:SF1">
    <property type="entry name" value="LIPASE 5"/>
    <property type="match status" value="1"/>
</dbReference>
<dbReference type="Proteomes" id="UP000754883">
    <property type="component" value="Unassembled WGS sequence"/>
</dbReference>
<evidence type="ECO:0000256" key="1">
    <source>
        <dbReference type="PIRNR" id="PIRNR029171"/>
    </source>
</evidence>
<organism evidence="3 4">
    <name type="scientific">Clonostachys byssicola</name>
    <dbReference type="NCBI Taxonomy" id="160290"/>
    <lineage>
        <taxon>Eukaryota</taxon>
        <taxon>Fungi</taxon>
        <taxon>Dikarya</taxon>
        <taxon>Ascomycota</taxon>
        <taxon>Pezizomycotina</taxon>
        <taxon>Sordariomycetes</taxon>
        <taxon>Hypocreomycetidae</taxon>
        <taxon>Hypocreales</taxon>
        <taxon>Bionectriaceae</taxon>
        <taxon>Clonostachys</taxon>
    </lineage>
</organism>
<gene>
    <name evidence="3" type="ORF">CBYS24578_00014603</name>
</gene>
<dbReference type="GO" id="GO:0004806">
    <property type="term" value="F:triacylglycerol lipase activity"/>
    <property type="evidence" value="ECO:0007669"/>
    <property type="project" value="UniProtKB-UniRule"/>
</dbReference>
<protein>
    <recommendedName>
        <fullName evidence="2">Peptidase S9 prolyl oligopeptidase catalytic domain-containing protein</fullName>
    </recommendedName>
</protein>
<keyword evidence="1" id="KW-0732">Signal</keyword>
<name>A0A9N9UTX6_9HYPO</name>
<proteinExistence type="inferred from homology"/>
<reference evidence="3 4" key="2">
    <citation type="submission" date="2021-10" db="EMBL/GenBank/DDBJ databases">
        <authorList>
            <person name="Piombo E."/>
        </authorList>
    </citation>
    <scope>NUCLEOTIDE SEQUENCE [LARGE SCALE GENOMIC DNA]</scope>
</reference>
<sequence>MFLHSLFLTTMLCLGLTKAEQASNFDLPPELMEEHGCDAECQAAVAKANAADLQIFGTEFDFEFYSTAANFTASNPGDVLKLNLVDSSTIGVEPGTTVYKMQYTSEDLEGSPVPATAFIAFPVTEAADPYKLVAIAHGTTGIFRGCAPSVSNAMPSYQGWETTGYAVIATDYTGLGNNYTNHKYLSNAAHANDVIHSVVAAKSAFPHRLTNEWVSFGHSQGGSAVWKLSEHKLVQDPSSGYLGGVAMAPAAPQTHEQILSGLDMFRDSTDPAALSYLPAMIGVYLGIKAVFPDYNPTWLSNEAKKLFELPRLGQYCVTAMWSLLSTSSPDKLLASFDASRDYTSMEFQKINGVGLGSSASRPLLVAHGDKDATVPVNSTISAFEDACSHGNPIRLSIYPGQDHSGVVAESRPEWLRFIADRFDGAEFDNACAK</sequence>